<dbReference type="SMART" id="SM00906">
    <property type="entry name" value="Fungal_trans"/>
    <property type="match status" value="1"/>
</dbReference>
<evidence type="ECO:0000256" key="2">
    <source>
        <dbReference type="ARBA" id="ARBA00022723"/>
    </source>
</evidence>
<comment type="subcellular location">
    <subcellularLocation>
        <location evidence="1">Nucleus</location>
    </subcellularLocation>
</comment>
<organism evidence="7 8">
    <name type="scientific">Trichoderma lentiforme</name>
    <dbReference type="NCBI Taxonomy" id="1567552"/>
    <lineage>
        <taxon>Eukaryota</taxon>
        <taxon>Fungi</taxon>
        <taxon>Dikarya</taxon>
        <taxon>Ascomycota</taxon>
        <taxon>Pezizomycotina</taxon>
        <taxon>Sordariomycetes</taxon>
        <taxon>Hypocreomycetidae</taxon>
        <taxon>Hypocreales</taxon>
        <taxon>Hypocreaceae</taxon>
        <taxon>Trichoderma</taxon>
    </lineage>
</organism>
<dbReference type="InterPro" id="IPR050815">
    <property type="entry name" value="TF_fung"/>
</dbReference>
<dbReference type="GO" id="GO:0003677">
    <property type="term" value="F:DNA binding"/>
    <property type="evidence" value="ECO:0007669"/>
    <property type="project" value="InterPro"/>
</dbReference>
<accession>A0A9P5CE19</accession>
<dbReference type="GO" id="GO:0008270">
    <property type="term" value="F:zinc ion binding"/>
    <property type="evidence" value="ECO:0007669"/>
    <property type="project" value="InterPro"/>
</dbReference>
<keyword evidence="5" id="KW-0539">Nucleus</keyword>
<dbReference type="GO" id="GO:0006351">
    <property type="term" value="P:DNA-templated transcription"/>
    <property type="evidence" value="ECO:0007669"/>
    <property type="project" value="InterPro"/>
</dbReference>
<dbReference type="CDD" id="cd12148">
    <property type="entry name" value="fungal_TF_MHR"/>
    <property type="match status" value="1"/>
</dbReference>
<feature type="domain" description="Xylanolytic transcriptional activator regulatory" evidence="6">
    <location>
        <begin position="58"/>
        <end position="134"/>
    </location>
</feature>
<keyword evidence="8" id="KW-1185">Reference proteome</keyword>
<evidence type="ECO:0000259" key="6">
    <source>
        <dbReference type="SMART" id="SM00906"/>
    </source>
</evidence>
<sequence length="222" mass="24453">MKNLVLAPPGSDPATKQYLTIKSAFIGAELSGPVTVAVVQAYLLLLLYEFGHGIYPGAYTTLGTCIRYLVVLGIDGTSCPSYQTDNWINLETERRLWWVVFAMERAIALGCPQRPLSMKEPHENTELPSDETSWKQEASPFEPNLTLASPALSNMGNLRLLAHASYLLGRVLQHVSGEILPEKDKTEQLHRTICALINVLEVENQLGIVSVGVPRSILNRLG</sequence>
<gene>
    <name evidence="7" type="ORF">CFAM422_006750</name>
</gene>
<dbReference type="EMBL" id="QLNT01000011">
    <property type="protein sequence ID" value="KAF3070206.1"/>
    <property type="molecule type" value="Genomic_DNA"/>
</dbReference>
<dbReference type="InterPro" id="IPR007219">
    <property type="entry name" value="XnlR_reg_dom"/>
</dbReference>
<dbReference type="PANTHER" id="PTHR47338:SF20">
    <property type="entry name" value="ZN(II)2CYS6 TRANSCRIPTION FACTOR (EUROFUNG)"/>
    <property type="match status" value="1"/>
</dbReference>
<protein>
    <recommendedName>
        <fullName evidence="6">Xylanolytic transcriptional activator regulatory domain-containing protein</fullName>
    </recommendedName>
</protein>
<proteinExistence type="predicted"/>
<keyword evidence="3" id="KW-0805">Transcription regulation</keyword>
<evidence type="ECO:0000256" key="1">
    <source>
        <dbReference type="ARBA" id="ARBA00004123"/>
    </source>
</evidence>
<evidence type="ECO:0000313" key="8">
    <source>
        <dbReference type="Proteomes" id="UP000801864"/>
    </source>
</evidence>
<dbReference type="AlphaFoldDB" id="A0A9P5CE19"/>
<evidence type="ECO:0000313" key="7">
    <source>
        <dbReference type="EMBL" id="KAF3070206.1"/>
    </source>
</evidence>
<evidence type="ECO:0000256" key="5">
    <source>
        <dbReference type="ARBA" id="ARBA00023242"/>
    </source>
</evidence>
<name>A0A9P5CE19_9HYPO</name>
<dbReference type="Pfam" id="PF04082">
    <property type="entry name" value="Fungal_trans"/>
    <property type="match status" value="1"/>
</dbReference>
<evidence type="ECO:0000256" key="3">
    <source>
        <dbReference type="ARBA" id="ARBA00023015"/>
    </source>
</evidence>
<keyword evidence="2" id="KW-0479">Metal-binding</keyword>
<dbReference type="Proteomes" id="UP000801864">
    <property type="component" value="Unassembled WGS sequence"/>
</dbReference>
<dbReference type="GO" id="GO:0000981">
    <property type="term" value="F:DNA-binding transcription factor activity, RNA polymerase II-specific"/>
    <property type="evidence" value="ECO:0007669"/>
    <property type="project" value="InterPro"/>
</dbReference>
<keyword evidence="4" id="KW-0804">Transcription</keyword>
<dbReference type="GO" id="GO:0005634">
    <property type="term" value="C:nucleus"/>
    <property type="evidence" value="ECO:0007669"/>
    <property type="project" value="UniProtKB-SubCell"/>
</dbReference>
<comment type="caution">
    <text evidence="7">The sequence shown here is derived from an EMBL/GenBank/DDBJ whole genome shotgun (WGS) entry which is preliminary data.</text>
</comment>
<reference evidence="7 8" key="1">
    <citation type="submission" date="2018-06" db="EMBL/GenBank/DDBJ databases">
        <title>Genome analysis of cellulolytic fungus Trichoderma lentiforme CFAM-422.</title>
        <authorList>
            <person name="Steindorff A.S."/>
            <person name="Formighieri E.F."/>
            <person name="Midorikawa G.E.O."/>
            <person name="Tamietti M.S."/>
            <person name="Ramos E.Z."/>
            <person name="Silva A.S."/>
            <person name="Bon E.P.S."/>
            <person name="Mendes T.D."/>
            <person name="Damaso M.C.T."/>
            <person name="Favaro L.C.L."/>
        </authorList>
    </citation>
    <scope>NUCLEOTIDE SEQUENCE [LARGE SCALE GENOMIC DNA]</scope>
    <source>
        <strain evidence="7 8">CFAM-422</strain>
    </source>
</reference>
<dbReference type="PANTHER" id="PTHR47338">
    <property type="entry name" value="ZN(II)2CYS6 TRANSCRIPTION FACTOR (EUROFUNG)-RELATED"/>
    <property type="match status" value="1"/>
</dbReference>
<evidence type="ECO:0000256" key="4">
    <source>
        <dbReference type="ARBA" id="ARBA00023163"/>
    </source>
</evidence>